<protein>
    <recommendedName>
        <fullName evidence="2">Roadblock/LAMTOR2 domain-containing protein</fullName>
    </recommendedName>
</protein>
<evidence type="ECO:0000313" key="4">
    <source>
        <dbReference type="Proteomes" id="UP000295192"/>
    </source>
</evidence>
<sequence length="116" mass="13443">MADKRRQSTKQRGSIYTAAYEGDSFVQHFEKRGAREVIIMDATGKPLRSTVSQRRTFVYAAQLHPLAKMARNVVRDLDPANDVTFLRIRSETHEVHMSLNPEFMVVVIQKLKLRKR</sequence>
<dbReference type="STRING" id="7232.A0A484BQN2"/>
<evidence type="ECO:0000259" key="2">
    <source>
        <dbReference type="SMART" id="SM00960"/>
    </source>
</evidence>
<reference evidence="3 4" key="1">
    <citation type="journal article" date="2019" name="J. Hered.">
        <title>An Improved Genome Assembly for Drosophila navojoa, the Basal Species in the mojavensis Cluster.</title>
        <authorList>
            <person name="Vanderlinde T."/>
            <person name="Dupim E.G."/>
            <person name="Nazario-Yepiz N.O."/>
            <person name="Carvalho A.B."/>
        </authorList>
    </citation>
    <scope>NUCLEOTIDE SEQUENCE [LARGE SCALE GENOMIC DNA]</scope>
    <source>
        <strain evidence="3">Navoj_Jal97</strain>
        <tissue evidence="3">Whole organism</tissue>
    </source>
</reference>
<dbReference type="SMART" id="SM00960">
    <property type="entry name" value="Robl_LC7"/>
    <property type="match status" value="1"/>
</dbReference>
<dbReference type="AlphaFoldDB" id="A0A484BQN2"/>
<dbReference type="KEGG" id="dnv:108653154"/>
<evidence type="ECO:0000313" key="3">
    <source>
        <dbReference type="EMBL" id="TDG51043.1"/>
    </source>
</evidence>
<accession>A0A484BQN2</accession>
<dbReference type="PANTHER" id="PTHR10779">
    <property type="entry name" value="DYNEIN LIGHT CHAIN ROADBLOCK"/>
    <property type="match status" value="1"/>
</dbReference>
<dbReference type="Pfam" id="PF03259">
    <property type="entry name" value="Robl_LC7"/>
    <property type="match status" value="1"/>
</dbReference>
<dbReference type="EMBL" id="LSRL02000012">
    <property type="protein sequence ID" value="TDG51043.1"/>
    <property type="molecule type" value="Genomic_DNA"/>
</dbReference>
<name>A0A484BQN2_DRONA</name>
<dbReference type="Proteomes" id="UP000295192">
    <property type="component" value="Unassembled WGS sequence"/>
</dbReference>
<dbReference type="InterPro" id="IPR004942">
    <property type="entry name" value="Roadblock/LAMTOR2_dom"/>
</dbReference>
<keyword evidence="4" id="KW-1185">Reference proteome</keyword>
<gene>
    <name evidence="3" type="ORF">AWZ03_002698</name>
</gene>
<dbReference type="SUPFAM" id="SSF103196">
    <property type="entry name" value="Roadblock/LC7 domain"/>
    <property type="match status" value="1"/>
</dbReference>
<proteinExistence type="inferred from homology"/>
<dbReference type="Gene3D" id="3.30.450.30">
    <property type="entry name" value="Dynein light chain 2a, cytoplasmic"/>
    <property type="match status" value="1"/>
</dbReference>
<comment type="similarity">
    <text evidence="1">Belongs to the GAMAD family.</text>
</comment>
<evidence type="ECO:0000256" key="1">
    <source>
        <dbReference type="ARBA" id="ARBA00007191"/>
    </source>
</evidence>
<comment type="caution">
    <text evidence="3">The sequence shown here is derived from an EMBL/GenBank/DDBJ whole genome shotgun (WGS) entry which is preliminary data.</text>
</comment>
<organism evidence="3 4">
    <name type="scientific">Drosophila navojoa</name>
    <name type="common">Fruit fly</name>
    <dbReference type="NCBI Taxonomy" id="7232"/>
    <lineage>
        <taxon>Eukaryota</taxon>
        <taxon>Metazoa</taxon>
        <taxon>Ecdysozoa</taxon>
        <taxon>Arthropoda</taxon>
        <taxon>Hexapoda</taxon>
        <taxon>Insecta</taxon>
        <taxon>Pterygota</taxon>
        <taxon>Neoptera</taxon>
        <taxon>Endopterygota</taxon>
        <taxon>Diptera</taxon>
        <taxon>Brachycera</taxon>
        <taxon>Muscomorpha</taxon>
        <taxon>Ephydroidea</taxon>
        <taxon>Drosophilidae</taxon>
        <taxon>Drosophila</taxon>
    </lineage>
</organism>
<dbReference type="OrthoDB" id="9985637at2759"/>
<dbReference type="OMA" id="HRGARDI"/>
<feature type="domain" description="Roadblock/LAMTOR2" evidence="2">
    <location>
        <begin position="19"/>
        <end position="109"/>
    </location>
</feature>